<proteinExistence type="predicted"/>
<dbReference type="InterPro" id="IPR038740">
    <property type="entry name" value="BioF2-like_GNAT_dom"/>
</dbReference>
<dbReference type="Proteomes" id="UP000187851">
    <property type="component" value="Chromosome"/>
</dbReference>
<gene>
    <name evidence="2" type="ORF">BV401_17135</name>
</gene>
<organism evidence="2 3">
    <name type="scientific">Streptomyces autolyticus</name>
    <dbReference type="NCBI Taxonomy" id="75293"/>
    <lineage>
        <taxon>Bacteria</taxon>
        <taxon>Bacillati</taxon>
        <taxon>Actinomycetota</taxon>
        <taxon>Actinomycetes</taxon>
        <taxon>Kitasatosporales</taxon>
        <taxon>Streptomycetaceae</taxon>
        <taxon>Streptomyces</taxon>
    </lineage>
</organism>
<dbReference type="PROSITE" id="PS51186">
    <property type="entry name" value="GNAT"/>
    <property type="match status" value="1"/>
</dbReference>
<accession>A0ABN4W798</accession>
<dbReference type="InterPro" id="IPR016181">
    <property type="entry name" value="Acyl_CoA_acyltransferase"/>
</dbReference>
<dbReference type="InterPro" id="IPR000182">
    <property type="entry name" value="GNAT_dom"/>
</dbReference>
<dbReference type="SUPFAM" id="SSF55729">
    <property type="entry name" value="Acyl-CoA N-acyltransferases (Nat)"/>
    <property type="match status" value="1"/>
</dbReference>
<reference evidence="2 3" key="1">
    <citation type="journal article" date="2017" name="J. Biotechnol.">
        <title>The complete genome sequence of Streptomyces autolyticus CGMCC 0516, the producer of geldanamycin, autolytimycin, reblastatin and elaiophylin.</title>
        <authorList>
            <person name="Yin M."/>
            <person name="Jiang M."/>
            <person name="Ren Z."/>
            <person name="Dong Y."/>
            <person name="Lu T."/>
        </authorList>
    </citation>
    <scope>NUCLEOTIDE SEQUENCE [LARGE SCALE GENOMIC DNA]</scope>
    <source>
        <strain evidence="2 3">CGMCC0516</strain>
    </source>
</reference>
<sequence length="182" mass="20727">MYEMRPTTAEDQEAIAAMVRARVAWMRERGVPDWPRTDDDVNIISSQAADPNFPVWALLDGGQVIGCTTVFTTTPKWGWTAEELAQSAYFLATSFTHPAHRQDQPGRLMAWWALDRAAREGVDWVRRGTFVERLMTYYRNAQGWELVHTPRRKNRTAYLMARRAEALPELTAVIKDSGTPTG</sequence>
<dbReference type="Pfam" id="PF13480">
    <property type="entry name" value="Acetyltransf_6"/>
    <property type="match status" value="1"/>
</dbReference>
<dbReference type="Gene3D" id="3.40.630.30">
    <property type="match status" value="1"/>
</dbReference>
<keyword evidence="3" id="KW-1185">Reference proteome</keyword>
<evidence type="ECO:0000313" key="3">
    <source>
        <dbReference type="Proteomes" id="UP000187851"/>
    </source>
</evidence>
<protein>
    <recommendedName>
        <fullName evidence="1">N-acetyltransferase domain-containing protein</fullName>
    </recommendedName>
</protein>
<evidence type="ECO:0000259" key="1">
    <source>
        <dbReference type="PROSITE" id="PS51186"/>
    </source>
</evidence>
<name>A0ABN4W798_9ACTN</name>
<dbReference type="EMBL" id="CP019458">
    <property type="protein sequence ID" value="AQA11932.1"/>
    <property type="molecule type" value="Genomic_DNA"/>
</dbReference>
<evidence type="ECO:0000313" key="2">
    <source>
        <dbReference type="EMBL" id="AQA11932.1"/>
    </source>
</evidence>
<feature type="domain" description="N-acetyltransferase" evidence="1">
    <location>
        <begin position="2"/>
        <end position="165"/>
    </location>
</feature>